<evidence type="ECO:0000313" key="3">
    <source>
        <dbReference type="EMBL" id="ROT77398.1"/>
    </source>
</evidence>
<feature type="signal peptide" evidence="2">
    <location>
        <begin position="1"/>
        <end position="17"/>
    </location>
</feature>
<evidence type="ECO:0000256" key="1">
    <source>
        <dbReference type="SAM" id="MobiDB-lite"/>
    </source>
</evidence>
<evidence type="ECO:0000256" key="2">
    <source>
        <dbReference type="SAM" id="SignalP"/>
    </source>
</evidence>
<proteinExistence type="predicted"/>
<dbReference type="Proteomes" id="UP000283509">
    <property type="component" value="Unassembled WGS sequence"/>
</dbReference>
<feature type="chain" id="PRO_5019397628" description="G-protein coupled receptors family 1 profile domain-containing protein" evidence="2">
    <location>
        <begin position="18"/>
        <end position="399"/>
    </location>
</feature>
<dbReference type="EMBL" id="QCYY01001529">
    <property type="protein sequence ID" value="ROT77398.1"/>
    <property type="molecule type" value="Genomic_DNA"/>
</dbReference>
<sequence>MMGGSCFFSFPLFLSFAYTPTSPKCNSPGQVFSCGTAVSSSLTSVFAVYYLCCMYGLVDDHDTEKSLFLCLARLCGAAFCISAALRHPSHGRRNLTRLWLSPSRLQRHHLHPVRRLRRPLRGHHVPLPVRGPRLQEDRPPPPLRHVPLPRRLLRASPSSSPPTCSRRRRATTAGSSGADTTRRCCWGTSGCRWSITVHRLLSLFTSLSLSPRSQFRTGNPPGERSRVWEEFGLTMRTSLTFFTFLGCWTPFTLYKFISLVTASPVVAVSQVVGVLPFFTCALNPILLGLKVSQLRTESVDGVLLEGEREVETLEHMPVHEVPPRVRSSLGFETRCAKVSVLEAAAHTSSMKRAHSSPSCIVLSPAVLESSNESGERNELARPTASSPRSSSSPKPGGSI</sequence>
<dbReference type="AlphaFoldDB" id="A0A423TLT2"/>
<feature type="region of interest" description="Disordered" evidence="1">
    <location>
        <begin position="368"/>
        <end position="399"/>
    </location>
</feature>
<protein>
    <recommendedName>
        <fullName evidence="5">G-protein coupled receptors family 1 profile domain-containing protein</fullName>
    </recommendedName>
</protein>
<feature type="region of interest" description="Disordered" evidence="1">
    <location>
        <begin position="121"/>
        <end position="181"/>
    </location>
</feature>
<feature type="compositionally biased region" description="Low complexity" evidence="1">
    <location>
        <begin position="154"/>
        <end position="164"/>
    </location>
</feature>
<name>A0A423TLT2_PENVA</name>
<accession>A0A423TLT2</accession>
<organism evidence="3 4">
    <name type="scientific">Penaeus vannamei</name>
    <name type="common">Whiteleg shrimp</name>
    <name type="synonym">Litopenaeus vannamei</name>
    <dbReference type="NCBI Taxonomy" id="6689"/>
    <lineage>
        <taxon>Eukaryota</taxon>
        <taxon>Metazoa</taxon>
        <taxon>Ecdysozoa</taxon>
        <taxon>Arthropoda</taxon>
        <taxon>Crustacea</taxon>
        <taxon>Multicrustacea</taxon>
        <taxon>Malacostraca</taxon>
        <taxon>Eumalacostraca</taxon>
        <taxon>Eucarida</taxon>
        <taxon>Decapoda</taxon>
        <taxon>Dendrobranchiata</taxon>
        <taxon>Penaeoidea</taxon>
        <taxon>Penaeidae</taxon>
        <taxon>Penaeus</taxon>
    </lineage>
</organism>
<reference evidence="3 4" key="1">
    <citation type="submission" date="2018-04" db="EMBL/GenBank/DDBJ databases">
        <authorList>
            <person name="Zhang X."/>
            <person name="Yuan J."/>
            <person name="Li F."/>
            <person name="Xiang J."/>
        </authorList>
    </citation>
    <scope>NUCLEOTIDE SEQUENCE [LARGE SCALE GENOMIC DNA]</scope>
    <source>
        <tissue evidence="3">Muscle</tissue>
    </source>
</reference>
<evidence type="ECO:0008006" key="5">
    <source>
        <dbReference type="Google" id="ProtNLM"/>
    </source>
</evidence>
<feature type="compositionally biased region" description="Low complexity" evidence="1">
    <location>
        <begin position="380"/>
        <end position="399"/>
    </location>
</feature>
<keyword evidence="4" id="KW-1185">Reference proteome</keyword>
<reference evidence="3 4" key="2">
    <citation type="submission" date="2019-01" db="EMBL/GenBank/DDBJ databases">
        <title>The decoding of complex shrimp genome reveals the adaptation for benthos swimmer, frequently molting mechanism and breeding impact on genome.</title>
        <authorList>
            <person name="Sun Y."/>
            <person name="Gao Y."/>
            <person name="Yu Y."/>
        </authorList>
    </citation>
    <scope>NUCLEOTIDE SEQUENCE [LARGE SCALE GENOMIC DNA]</scope>
    <source>
        <tissue evidence="3">Muscle</tissue>
    </source>
</reference>
<keyword evidence="2" id="KW-0732">Signal</keyword>
<evidence type="ECO:0000313" key="4">
    <source>
        <dbReference type="Proteomes" id="UP000283509"/>
    </source>
</evidence>
<gene>
    <name evidence="3" type="ORF">C7M84_003964</name>
</gene>
<comment type="caution">
    <text evidence="3">The sequence shown here is derived from an EMBL/GenBank/DDBJ whole genome shotgun (WGS) entry which is preliminary data.</text>
</comment>
<dbReference type="Gene3D" id="1.20.1070.10">
    <property type="entry name" value="Rhodopsin 7-helix transmembrane proteins"/>
    <property type="match status" value="1"/>
</dbReference>